<comment type="caution">
    <text evidence="6">The sequence shown here is derived from an EMBL/GenBank/DDBJ whole genome shotgun (WGS) entry which is preliminary data.</text>
</comment>
<dbReference type="GO" id="GO:0033897">
    <property type="term" value="F:ribonuclease T2 activity"/>
    <property type="evidence" value="ECO:0007669"/>
    <property type="project" value="UniProtKB-EC"/>
</dbReference>
<dbReference type="Gene3D" id="3.90.730.10">
    <property type="entry name" value="Ribonuclease T2-like"/>
    <property type="match status" value="1"/>
</dbReference>
<name>A0A2C5XWK1_9HYPO</name>
<dbReference type="AlphaFoldDB" id="A0A2C5XWK1"/>
<dbReference type="InterPro" id="IPR018188">
    <property type="entry name" value="RNase_T2_His_AS_1"/>
</dbReference>
<evidence type="ECO:0000256" key="2">
    <source>
        <dbReference type="ARBA" id="ARBA00012571"/>
    </source>
</evidence>
<dbReference type="SUPFAM" id="SSF55895">
    <property type="entry name" value="Ribonuclease Rh-like"/>
    <property type="match status" value="1"/>
</dbReference>
<protein>
    <recommendedName>
        <fullName evidence="2">ribonuclease T2</fullName>
        <ecNumber evidence="2">4.6.1.19</ecNumber>
    </recommendedName>
</protein>
<evidence type="ECO:0000313" key="7">
    <source>
        <dbReference type="Proteomes" id="UP000226192"/>
    </source>
</evidence>
<keyword evidence="5" id="KW-0732">Signal</keyword>
<dbReference type="GO" id="GO:0005576">
    <property type="term" value="C:extracellular region"/>
    <property type="evidence" value="ECO:0007669"/>
    <property type="project" value="TreeGrafter"/>
</dbReference>
<evidence type="ECO:0000313" key="6">
    <source>
        <dbReference type="EMBL" id="PHH59342.1"/>
    </source>
</evidence>
<dbReference type="InterPro" id="IPR036430">
    <property type="entry name" value="RNase_T2-like_sf"/>
</dbReference>
<evidence type="ECO:0000256" key="4">
    <source>
        <dbReference type="RuleBase" id="RU004328"/>
    </source>
</evidence>
<feature type="signal peptide" evidence="5">
    <location>
        <begin position="1"/>
        <end position="21"/>
    </location>
</feature>
<dbReference type="PROSITE" id="PS00530">
    <property type="entry name" value="RNASE_T2_1"/>
    <property type="match status" value="1"/>
</dbReference>
<organism evidence="6 7">
    <name type="scientific">Ophiocordyceps australis</name>
    <dbReference type="NCBI Taxonomy" id="1399860"/>
    <lineage>
        <taxon>Eukaryota</taxon>
        <taxon>Fungi</taxon>
        <taxon>Dikarya</taxon>
        <taxon>Ascomycota</taxon>
        <taxon>Pezizomycotina</taxon>
        <taxon>Sordariomycetes</taxon>
        <taxon>Hypocreomycetidae</taxon>
        <taxon>Hypocreales</taxon>
        <taxon>Ophiocordycipitaceae</taxon>
        <taxon>Ophiocordyceps</taxon>
    </lineage>
</organism>
<dbReference type="GO" id="GO:0006401">
    <property type="term" value="P:RNA catabolic process"/>
    <property type="evidence" value="ECO:0007669"/>
    <property type="project" value="TreeGrafter"/>
</dbReference>
<dbReference type="EC" id="4.6.1.19" evidence="2"/>
<dbReference type="PANTHER" id="PTHR11240">
    <property type="entry name" value="RIBONUCLEASE T2"/>
    <property type="match status" value="1"/>
</dbReference>
<dbReference type="GO" id="GO:0003723">
    <property type="term" value="F:RNA binding"/>
    <property type="evidence" value="ECO:0007669"/>
    <property type="project" value="InterPro"/>
</dbReference>
<keyword evidence="7" id="KW-1185">Reference proteome</keyword>
<dbReference type="Proteomes" id="UP000226192">
    <property type="component" value="Unassembled WGS sequence"/>
</dbReference>
<accession>A0A2C5XWK1</accession>
<keyword evidence="3" id="KW-0540">Nuclease</keyword>
<dbReference type="OrthoDB" id="435754at2759"/>
<feature type="chain" id="PRO_5012564332" description="ribonuclease T2" evidence="5">
    <location>
        <begin position="22"/>
        <end position="320"/>
    </location>
</feature>
<gene>
    <name evidence="6" type="ORF">CDD81_3370</name>
</gene>
<reference evidence="6 7" key="1">
    <citation type="submission" date="2017-06" db="EMBL/GenBank/DDBJ databases">
        <title>Ant-infecting Ophiocordyceps genomes reveal a high diversity of potential behavioral manipulation genes and a possible major role for enterotoxins.</title>
        <authorList>
            <person name="De Bekker C."/>
            <person name="Evans H.C."/>
            <person name="Brachmann A."/>
            <person name="Hughes D.P."/>
        </authorList>
    </citation>
    <scope>NUCLEOTIDE SEQUENCE [LARGE SCALE GENOMIC DNA]</scope>
    <source>
        <strain evidence="6 7">Map64</strain>
    </source>
</reference>
<dbReference type="PANTHER" id="PTHR11240:SF17">
    <property type="entry name" value="RIBONUCLEASE T2"/>
    <property type="match status" value="1"/>
</dbReference>
<dbReference type="Pfam" id="PF00445">
    <property type="entry name" value="Ribonuclease_T2"/>
    <property type="match status" value="1"/>
</dbReference>
<evidence type="ECO:0000256" key="3">
    <source>
        <dbReference type="ARBA" id="ARBA00022759"/>
    </source>
</evidence>
<dbReference type="InterPro" id="IPR001568">
    <property type="entry name" value="RNase_T2-like"/>
</dbReference>
<dbReference type="EMBL" id="NJET01000214">
    <property type="protein sequence ID" value="PHH59342.1"/>
    <property type="molecule type" value="Genomic_DNA"/>
</dbReference>
<dbReference type="InterPro" id="IPR033130">
    <property type="entry name" value="RNase_T2_His_AS_2"/>
</dbReference>
<keyword evidence="3" id="KW-0378">Hydrolase</keyword>
<evidence type="ECO:0000256" key="1">
    <source>
        <dbReference type="ARBA" id="ARBA00007469"/>
    </source>
</evidence>
<evidence type="ECO:0000256" key="5">
    <source>
        <dbReference type="SAM" id="SignalP"/>
    </source>
</evidence>
<sequence length="320" mass="35203">MHCSLLSALATCFVVNALVTAQHKPRCASDEPILSCSCHSLPSQPVDSCCTETRGGLVVATQIWNTFTGLESRRQIYPRDAWTIHGLWPDFCNGSYTQYCDLSRQFDPKPSPNTTTGTPHGVPVPPYTGEPIDGWFGPHGKTGLLSYMEQYWVSQGDPNWIFWAHEYSKHATCFSTFDTQCYSSGAAAQHNDLFDFFQTAVAFHQALPTFAWLSDKGITPSNTTTYSLSQLQRALTVGFGLLPFLGCSGPRYNETAAGKGSTDDGRTRLSEVWYFYHVYGPPQNLESVKLAADTAGGRLSSCAMAEGAIWYLERAAGSER</sequence>
<proteinExistence type="inferred from homology"/>
<dbReference type="PROSITE" id="PS00531">
    <property type="entry name" value="RNASE_T2_2"/>
    <property type="match status" value="1"/>
</dbReference>
<keyword evidence="3" id="KW-0255">Endonuclease</keyword>
<comment type="similarity">
    <text evidence="1 4">Belongs to the RNase T2 family.</text>
</comment>